<dbReference type="EMBL" id="VSRR010089660">
    <property type="protein sequence ID" value="MPC91973.1"/>
    <property type="molecule type" value="Genomic_DNA"/>
</dbReference>
<evidence type="ECO:0000313" key="2">
    <source>
        <dbReference type="EMBL" id="MPC91973.1"/>
    </source>
</evidence>
<organism evidence="2 3">
    <name type="scientific">Portunus trituberculatus</name>
    <name type="common">Swimming crab</name>
    <name type="synonym">Neptunus trituberculatus</name>
    <dbReference type="NCBI Taxonomy" id="210409"/>
    <lineage>
        <taxon>Eukaryota</taxon>
        <taxon>Metazoa</taxon>
        <taxon>Ecdysozoa</taxon>
        <taxon>Arthropoda</taxon>
        <taxon>Crustacea</taxon>
        <taxon>Multicrustacea</taxon>
        <taxon>Malacostraca</taxon>
        <taxon>Eumalacostraca</taxon>
        <taxon>Eucarida</taxon>
        <taxon>Decapoda</taxon>
        <taxon>Pleocyemata</taxon>
        <taxon>Brachyura</taxon>
        <taxon>Eubrachyura</taxon>
        <taxon>Portunoidea</taxon>
        <taxon>Portunidae</taxon>
        <taxon>Portuninae</taxon>
        <taxon>Portunus</taxon>
    </lineage>
</organism>
<evidence type="ECO:0000313" key="3">
    <source>
        <dbReference type="Proteomes" id="UP000324222"/>
    </source>
</evidence>
<proteinExistence type="predicted"/>
<reference evidence="2 3" key="1">
    <citation type="submission" date="2019-05" db="EMBL/GenBank/DDBJ databases">
        <title>Another draft genome of Portunus trituberculatus and its Hox gene families provides insights of decapod evolution.</title>
        <authorList>
            <person name="Jeong J.-H."/>
            <person name="Song I."/>
            <person name="Kim S."/>
            <person name="Choi T."/>
            <person name="Kim D."/>
            <person name="Ryu S."/>
            <person name="Kim W."/>
        </authorList>
    </citation>
    <scope>NUCLEOTIDE SEQUENCE [LARGE SCALE GENOMIC DNA]</scope>
    <source>
        <tissue evidence="2">Muscle</tissue>
    </source>
</reference>
<keyword evidence="3" id="KW-1185">Reference proteome</keyword>
<dbReference type="AlphaFoldDB" id="A0A5B7JC98"/>
<feature type="region of interest" description="Disordered" evidence="1">
    <location>
        <begin position="71"/>
        <end position="103"/>
    </location>
</feature>
<gene>
    <name evidence="2" type="ORF">E2C01_087040</name>
</gene>
<protein>
    <submittedName>
        <fullName evidence="2">Uncharacterized protein</fullName>
    </submittedName>
</protein>
<sequence>MRLHRHNSTPLFSIRPLSLAFCVCVTHRPTPHTSHPTRHRHSIYTFTKKINGICVLLWLWQEYIQGIVFSSPTYSTPPLKEQRRATRRQGQDSGPRGAQSTAP</sequence>
<evidence type="ECO:0000256" key="1">
    <source>
        <dbReference type="SAM" id="MobiDB-lite"/>
    </source>
</evidence>
<comment type="caution">
    <text evidence="2">The sequence shown here is derived from an EMBL/GenBank/DDBJ whole genome shotgun (WGS) entry which is preliminary data.</text>
</comment>
<name>A0A5B7JC98_PORTR</name>
<dbReference type="Proteomes" id="UP000324222">
    <property type="component" value="Unassembled WGS sequence"/>
</dbReference>
<accession>A0A5B7JC98</accession>